<dbReference type="Proteomes" id="UP000054018">
    <property type="component" value="Unassembled WGS sequence"/>
</dbReference>
<evidence type="ECO:0000313" key="2">
    <source>
        <dbReference type="EMBL" id="KIK15272.1"/>
    </source>
</evidence>
<gene>
    <name evidence="2" type="ORF">PISMIDRAFT_16638</name>
</gene>
<organism evidence="2 3">
    <name type="scientific">Pisolithus microcarpus 441</name>
    <dbReference type="NCBI Taxonomy" id="765257"/>
    <lineage>
        <taxon>Eukaryota</taxon>
        <taxon>Fungi</taxon>
        <taxon>Dikarya</taxon>
        <taxon>Basidiomycota</taxon>
        <taxon>Agaricomycotina</taxon>
        <taxon>Agaricomycetes</taxon>
        <taxon>Agaricomycetidae</taxon>
        <taxon>Boletales</taxon>
        <taxon>Sclerodermatineae</taxon>
        <taxon>Pisolithaceae</taxon>
        <taxon>Pisolithus</taxon>
    </lineage>
</organism>
<name>A0A0C9YYM0_9AGAM</name>
<reference evidence="3" key="2">
    <citation type="submission" date="2015-01" db="EMBL/GenBank/DDBJ databases">
        <title>Evolutionary Origins and Diversification of the Mycorrhizal Mutualists.</title>
        <authorList>
            <consortium name="DOE Joint Genome Institute"/>
            <consortium name="Mycorrhizal Genomics Consortium"/>
            <person name="Kohler A."/>
            <person name="Kuo A."/>
            <person name="Nagy L.G."/>
            <person name="Floudas D."/>
            <person name="Copeland A."/>
            <person name="Barry K.W."/>
            <person name="Cichocki N."/>
            <person name="Veneault-Fourrey C."/>
            <person name="LaButti K."/>
            <person name="Lindquist E.A."/>
            <person name="Lipzen A."/>
            <person name="Lundell T."/>
            <person name="Morin E."/>
            <person name="Murat C."/>
            <person name="Riley R."/>
            <person name="Ohm R."/>
            <person name="Sun H."/>
            <person name="Tunlid A."/>
            <person name="Henrissat B."/>
            <person name="Grigoriev I.V."/>
            <person name="Hibbett D.S."/>
            <person name="Martin F."/>
        </authorList>
    </citation>
    <scope>NUCLEOTIDE SEQUENCE [LARGE SCALE GENOMIC DNA]</scope>
    <source>
        <strain evidence="3">441</strain>
    </source>
</reference>
<dbReference type="EMBL" id="KN833898">
    <property type="protein sequence ID" value="KIK15272.1"/>
    <property type="molecule type" value="Genomic_DNA"/>
</dbReference>
<accession>A0A0C9YYM0</accession>
<proteinExistence type="predicted"/>
<evidence type="ECO:0000256" key="1">
    <source>
        <dbReference type="SAM" id="MobiDB-lite"/>
    </source>
</evidence>
<keyword evidence="3" id="KW-1185">Reference proteome</keyword>
<feature type="region of interest" description="Disordered" evidence="1">
    <location>
        <begin position="1"/>
        <end position="35"/>
    </location>
</feature>
<feature type="region of interest" description="Disordered" evidence="1">
    <location>
        <begin position="58"/>
        <end position="82"/>
    </location>
</feature>
<dbReference type="AlphaFoldDB" id="A0A0C9YYM0"/>
<sequence length="123" mass="14185">MKEQLEEPDKEKIMNGNHEHKETSDPKEGSQYDKGSLIEEYEVYSEVDDDEPVAYFGAMHEEDESTTSKEKKSAAPNQGVTPQKWMKKIHMRMNLKKKDGNGLGYMVQCMKEHAMNVNIELTM</sequence>
<dbReference type="HOGENOM" id="CLU_2016150_0_0_1"/>
<protein>
    <submittedName>
        <fullName evidence="2">Unplaced genomic scaffold scaffold_214, whole genome shotgun sequence</fullName>
    </submittedName>
</protein>
<feature type="compositionally biased region" description="Basic and acidic residues" evidence="1">
    <location>
        <begin position="1"/>
        <end position="31"/>
    </location>
</feature>
<evidence type="ECO:0000313" key="3">
    <source>
        <dbReference type="Proteomes" id="UP000054018"/>
    </source>
</evidence>
<reference evidence="2 3" key="1">
    <citation type="submission" date="2014-04" db="EMBL/GenBank/DDBJ databases">
        <authorList>
            <consortium name="DOE Joint Genome Institute"/>
            <person name="Kuo A."/>
            <person name="Kohler A."/>
            <person name="Costa M.D."/>
            <person name="Nagy L.G."/>
            <person name="Floudas D."/>
            <person name="Copeland A."/>
            <person name="Barry K.W."/>
            <person name="Cichocki N."/>
            <person name="Veneault-Fourrey C."/>
            <person name="LaButti K."/>
            <person name="Lindquist E.A."/>
            <person name="Lipzen A."/>
            <person name="Lundell T."/>
            <person name="Morin E."/>
            <person name="Murat C."/>
            <person name="Sun H."/>
            <person name="Tunlid A."/>
            <person name="Henrissat B."/>
            <person name="Grigoriev I.V."/>
            <person name="Hibbett D.S."/>
            <person name="Martin F."/>
            <person name="Nordberg H.P."/>
            <person name="Cantor M.N."/>
            <person name="Hua S.X."/>
        </authorList>
    </citation>
    <scope>NUCLEOTIDE SEQUENCE [LARGE SCALE GENOMIC DNA]</scope>
    <source>
        <strain evidence="2 3">441</strain>
    </source>
</reference>